<dbReference type="SUPFAM" id="SSF56935">
    <property type="entry name" value="Porins"/>
    <property type="match status" value="1"/>
</dbReference>
<evidence type="ECO:0000256" key="2">
    <source>
        <dbReference type="ARBA" id="ARBA00022448"/>
    </source>
</evidence>
<dbReference type="InterPro" id="IPR008969">
    <property type="entry name" value="CarboxyPept-like_regulatory"/>
</dbReference>
<reference evidence="7" key="1">
    <citation type="submission" date="2018-06" db="EMBL/GenBank/DDBJ databases">
        <authorList>
            <person name="Zhirakovskaya E."/>
        </authorList>
    </citation>
    <scope>NUCLEOTIDE SEQUENCE</scope>
</reference>
<dbReference type="Pfam" id="PF25183">
    <property type="entry name" value="OMP_b-brl_4"/>
    <property type="match status" value="1"/>
</dbReference>
<keyword evidence="2" id="KW-0813">Transport</keyword>
<dbReference type="GO" id="GO:0015344">
    <property type="term" value="F:siderophore uptake transmembrane transporter activity"/>
    <property type="evidence" value="ECO:0007669"/>
    <property type="project" value="TreeGrafter"/>
</dbReference>
<organism evidence="7">
    <name type="scientific">hydrothermal vent metagenome</name>
    <dbReference type="NCBI Taxonomy" id="652676"/>
    <lineage>
        <taxon>unclassified sequences</taxon>
        <taxon>metagenomes</taxon>
        <taxon>ecological metagenomes</taxon>
    </lineage>
</organism>
<keyword evidence="5" id="KW-0998">Cell outer membrane</keyword>
<dbReference type="PANTHER" id="PTHR30069:SF46">
    <property type="entry name" value="OAR PROTEIN"/>
    <property type="match status" value="1"/>
</dbReference>
<keyword evidence="4" id="KW-0472">Membrane</keyword>
<dbReference type="PANTHER" id="PTHR30069">
    <property type="entry name" value="TONB-DEPENDENT OUTER MEMBRANE RECEPTOR"/>
    <property type="match status" value="1"/>
</dbReference>
<dbReference type="InterPro" id="IPR057601">
    <property type="entry name" value="Oar-like_b-barrel"/>
</dbReference>
<evidence type="ECO:0000259" key="6">
    <source>
        <dbReference type="Pfam" id="PF25183"/>
    </source>
</evidence>
<dbReference type="GO" id="GO:0009279">
    <property type="term" value="C:cell outer membrane"/>
    <property type="evidence" value="ECO:0007669"/>
    <property type="project" value="UniProtKB-SubCell"/>
</dbReference>
<dbReference type="SUPFAM" id="SSF49464">
    <property type="entry name" value="Carboxypeptidase regulatory domain-like"/>
    <property type="match status" value="1"/>
</dbReference>
<dbReference type="InterPro" id="IPR039426">
    <property type="entry name" value="TonB-dep_rcpt-like"/>
</dbReference>
<evidence type="ECO:0000256" key="1">
    <source>
        <dbReference type="ARBA" id="ARBA00004571"/>
    </source>
</evidence>
<dbReference type="EMBL" id="UOEJ01000208">
    <property type="protein sequence ID" value="VAW05243.1"/>
    <property type="molecule type" value="Genomic_DNA"/>
</dbReference>
<dbReference type="Gene3D" id="2.40.170.20">
    <property type="entry name" value="TonB-dependent receptor, beta-barrel domain"/>
    <property type="match status" value="1"/>
</dbReference>
<evidence type="ECO:0000256" key="3">
    <source>
        <dbReference type="ARBA" id="ARBA00022692"/>
    </source>
</evidence>
<proteinExistence type="predicted"/>
<name>A0A3B0SLY3_9ZZZZ</name>
<dbReference type="GO" id="GO:0044718">
    <property type="term" value="P:siderophore transmembrane transport"/>
    <property type="evidence" value="ECO:0007669"/>
    <property type="project" value="TreeGrafter"/>
</dbReference>
<dbReference type="Pfam" id="PF13620">
    <property type="entry name" value="CarboxypepD_reg"/>
    <property type="match status" value="1"/>
</dbReference>
<evidence type="ECO:0000313" key="7">
    <source>
        <dbReference type="EMBL" id="VAW05243.1"/>
    </source>
</evidence>
<dbReference type="AlphaFoldDB" id="A0A3B0SLY3"/>
<evidence type="ECO:0000256" key="4">
    <source>
        <dbReference type="ARBA" id="ARBA00023136"/>
    </source>
</evidence>
<feature type="domain" description="TonB-dependent transporter Oar-like beta-barrel" evidence="6">
    <location>
        <begin position="261"/>
        <end position="1023"/>
    </location>
</feature>
<protein>
    <submittedName>
        <fullName evidence="7">Oar-like outer membrane protein protein, OmpA family</fullName>
    </submittedName>
</protein>
<gene>
    <name evidence="7" type="ORF">MNBD_ALPHA01-441</name>
</gene>
<comment type="subcellular location">
    <subcellularLocation>
        <location evidence="1">Cell outer membrane</location>
        <topology evidence="1">Multi-pass membrane protein</topology>
    </subcellularLocation>
</comment>
<dbReference type="InterPro" id="IPR036942">
    <property type="entry name" value="Beta-barrel_TonB_sf"/>
</dbReference>
<keyword evidence="3" id="KW-0812">Transmembrane</keyword>
<sequence length="1081" mass="117872">MNSLKSNIKGLMMSSALRSSLFNTSAAVAVALATATTFAIQAEAQVTTSAVKGVVTMGGSPVSGATVVVTHTPSGSKKTLTTNSEGAYNVSGLRVGGPYSIAVTSDRGNGIADNIFLTLGSVSNIPLAISADSNALEEIVVTGSALSGGVKMGAGSSLDEGTIAGIPATGRDFSDYVKINPMINIDPTDNLVSISVAGTNNRFNSLTIDGVAQNDDFGLNANGQPGQRNTISMDVIEQISINIAPFDVQYNGFQGANLNVVTKSGTNEFSGSAYGYLRNDSLTGSDSRDKDGNLDENLISEFSETTWGVTLGGPIIKDKLFFMAGYEQFRSSTPLTTGPAGSSYGQTVDGVTQADLDRAADIAQNTYGFDAGRFGDFESLKEKDRKIFAKIDWNINEDHRASFAYQNTKGNKIFVRNTSARWGDISLPSAWYDKVEEIETYSLQVFSDWSDNLSTEFKVSKKDQITQQNPLFGGDFAQVEIALDTGDSIFLGPDQYRHANFLKNNSWGTKFKATYVAGDHEISAGIEYDKYDVFNLFVAGSEGLYVFDGLDNFEARIADSFSYTNAYTNNEDDGAASFSTQQLTLYIQDVWTVNDNLDLQFGMRYERFFTNDAPAFNQNFFDKYGFANNATLDGKDIFLPRFGFNYTVSERTTVRGGAGVFSGGSPNVWISNNYTNDGQTIVRPDLSGLDPAIYLENVSGFDIPQAVQDVMVQGNGPVNYLRQNFKLPSSWKFNLAIEHDFDLGETLGDGYLVTVEALVTSVNNATNWEELRAGTQIGTAPDGRPIYNREDRGSYDLGLINATEGGAEVFTVSVQKEYDNGVSFMAAYTNTSAREVNPGTSSTATSNFGKVGVSDRNNFGVSTSVFQNKHRIIASLNYVTEFVGDYETRFGLFFETRSGRPFSYTYDQASSSRDIPFGGGAEFERRDRQLIYVPTAGDSAMCYTGCVVDGNATSSAVTEADFLAFLTETGLDKYAGQIAPRNTQRNPWFTNVDFRFTQEIPGILEGHKGLFTFDITNLTNLLNNKWGRYEQTGFPGLERVGRISITDDNRYVFTRFYGEGSSRLSNLASVWKIRLGVKYEF</sequence>
<evidence type="ECO:0000256" key="5">
    <source>
        <dbReference type="ARBA" id="ARBA00023237"/>
    </source>
</evidence>
<accession>A0A3B0SLY3</accession>